<dbReference type="GO" id="GO:0004355">
    <property type="term" value="F:glutamate synthase (NADPH) activity"/>
    <property type="evidence" value="ECO:0007669"/>
    <property type="project" value="UniProtKB-EC"/>
</dbReference>
<comment type="pathway">
    <text evidence="17">Amino-acid biosynthesis; L-glutamate biosynthesis via GLT pathway; L-glutamate from 2-oxoglutarate and L-glutamine (NADP(+) route): step 1/1.</text>
</comment>
<accession>A0A7X4WP41</accession>
<dbReference type="EMBL" id="WXWW01000247">
    <property type="protein sequence ID" value="NAW66972.1"/>
    <property type="molecule type" value="Genomic_DNA"/>
</dbReference>
<name>A0A7X4WP41_9GAMM</name>
<dbReference type="Pfam" id="PF01645">
    <property type="entry name" value="Glu_synthase"/>
    <property type="match status" value="1"/>
</dbReference>
<keyword evidence="6" id="KW-0028">Amino-acid biosynthesis</keyword>
<dbReference type="PROSITE" id="PS51278">
    <property type="entry name" value="GATASE_TYPE_2"/>
    <property type="match status" value="1"/>
</dbReference>
<keyword evidence="14" id="KW-0411">Iron-sulfur</keyword>
<dbReference type="Pfam" id="PF01493">
    <property type="entry name" value="GXGXG"/>
    <property type="match status" value="1"/>
</dbReference>
<dbReference type="FunFam" id="2.160.20.60:FF:000001">
    <property type="entry name" value="Glutamate synthase, large subunit"/>
    <property type="match status" value="1"/>
</dbReference>
<evidence type="ECO:0000256" key="6">
    <source>
        <dbReference type="ARBA" id="ARBA00022605"/>
    </source>
</evidence>
<dbReference type="InterPro" id="IPR029055">
    <property type="entry name" value="Ntn_hydrolases_N"/>
</dbReference>
<keyword evidence="11" id="KW-0315">Glutamine amidotransferase</keyword>
<dbReference type="Proteomes" id="UP000465712">
    <property type="component" value="Unassembled WGS sequence"/>
</dbReference>
<dbReference type="PANTHER" id="PTHR11938">
    <property type="entry name" value="FAD NADPH DEHYDROGENASE/OXIDOREDUCTASE"/>
    <property type="match status" value="1"/>
</dbReference>
<dbReference type="GO" id="GO:0019676">
    <property type="term" value="P:ammonia assimilation cycle"/>
    <property type="evidence" value="ECO:0007669"/>
    <property type="project" value="TreeGrafter"/>
</dbReference>
<dbReference type="InterPro" id="IPR013785">
    <property type="entry name" value="Aldolase_TIM"/>
</dbReference>
<evidence type="ECO:0000256" key="4">
    <source>
        <dbReference type="ARBA" id="ARBA00009716"/>
    </source>
</evidence>
<dbReference type="PANTHER" id="PTHR11938:SF133">
    <property type="entry name" value="GLUTAMATE SYNTHASE (NADH)"/>
    <property type="match status" value="1"/>
</dbReference>
<keyword evidence="12 22" id="KW-0560">Oxidoreductase</keyword>
<dbReference type="InterPro" id="IPR050711">
    <property type="entry name" value="ET-N_metabolism_enzyme"/>
</dbReference>
<protein>
    <recommendedName>
        <fullName evidence="19">Glutamate synthase [NADPH] large chain</fullName>
        <ecNumber evidence="5">1.4.1.13</ecNumber>
    </recommendedName>
    <alternativeName>
        <fullName evidence="20">Glutamate synthase subunit alpha</fullName>
    </alternativeName>
</protein>
<dbReference type="Pfam" id="PF04898">
    <property type="entry name" value="Glu_syn_central"/>
    <property type="match status" value="1"/>
</dbReference>
<evidence type="ECO:0000256" key="8">
    <source>
        <dbReference type="ARBA" id="ARBA00022643"/>
    </source>
</evidence>
<comment type="caution">
    <text evidence="22">The sequence shown here is derived from an EMBL/GenBank/DDBJ whole genome shotgun (WGS) entry which is preliminary data.</text>
</comment>
<keyword evidence="7" id="KW-0285">Flavoprotein</keyword>
<proteinExistence type="inferred from homology"/>
<dbReference type="GO" id="GO:0006537">
    <property type="term" value="P:glutamate biosynthetic process"/>
    <property type="evidence" value="ECO:0007669"/>
    <property type="project" value="UniProtKB-KW"/>
</dbReference>
<evidence type="ECO:0000256" key="3">
    <source>
        <dbReference type="ARBA" id="ARBA00001974"/>
    </source>
</evidence>
<evidence type="ECO:0000256" key="11">
    <source>
        <dbReference type="ARBA" id="ARBA00022962"/>
    </source>
</evidence>
<dbReference type="SUPFAM" id="SSF51395">
    <property type="entry name" value="FMN-linked oxidoreductases"/>
    <property type="match status" value="1"/>
</dbReference>
<dbReference type="FunFam" id="3.20.20.70:FF:000031">
    <property type="entry name" value="Glutamate synthase 1 [NADH]"/>
    <property type="match status" value="1"/>
</dbReference>
<evidence type="ECO:0000256" key="14">
    <source>
        <dbReference type="ARBA" id="ARBA00023014"/>
    </source>
</evidence>
<evidence type="ECO:0000256" key="10">
    <source>
        <dbReference type="ARBA" id="ARBA00022827"/>
    </source>
</evidence>
<dbReference type="InterPro" id="IPR002932">
    <property type="entry name" value="Glu_synthdom"/>
</dbReference>
<evidence type="ECO:0000256" key="17">
    <source>
        <dbReference type="ARBA" id="ARBA00037898"/>
    </source>
</evidence>
<evidence type="ECO:0000256" key="12">
    <source>
        <dbReference type="ARBA" id="ARBA00023002"/>
    </source>
</evidence>
<evidence type="ECO:0000256" key="9">
    <source>
        <dbReference type="ARBA" id="ARBA00022723"/>
    </source>
</evidence>
<evidence type="ECO:0000313" key="22">
    <source>
        <dbReference type="EMBL" id="NAW66972.1"/>
    </source>
</evidence>
<comment type="cofactor">
    <cofactor evidence="2">
        <name>[3Fe-4S] cluster</name>
        <dbReference type="ChEBI" id="CHEBI:21137"/>
    </cofactor>
</comment>
<evidence type="ECO:0000256" key="1">
    <source>
        <dbReference type="ARBA" id="ARBA00001917"/>
    </source>
</evidence>
<keyword evidence="8" id="KW-0288">FMN</keyword>
<evidence type="ECO:0000256" key="18">
    <source>
        <dbReference type="ARBA" id="ARBA00048151"/>
    </source>
</evidence>
<comment type="catalytic activity">
    <reaction evidence="18">
        <text>2 L-glutamate + NADP(+) = L-glutamine + 2-oxoglutarate + NADPH + H(+)</text>
        <dbReference type="Rhea" id="RHEA:15501"/>
        <dbReference type="ChEBI" id="CHEBI:15378"/>
        <dbReference type="ChEBI" id="CHEBI:16810"/>
        <dbReference type="ChEBI" id="CHEBI:29985"/>
        <dbReference type="ChEBI" id="CHEBI:57783"/>
        <dbReference type="ChEBI" id="CHEBI:58349"/>
        <dbReference type="ChEBI" id="CHEBI:58359"/>
        <dbReference type="EC" id="1.4.1.13"/>
    </reaction>
</comment>
<feature type="domain" description="Glutamine amidotransferase type-2" evidence="21">
    <location>
        <begin position="46"/>
        <end position="445"/>
    </location>
</feature>
<comment type="similarity">
    <text evidence="4">Belongs to the glutamate synthase family.</text>
</comment>
<keyword evidence="16" id="KW-0003">3Fe-4S</keyword>
<dbReference type="Gene3D" id="2.160.20.60">
    <property type="entry name" value="Glutamate synthase, alpha subunit, C-terminal domain"/>
    <property type="match status" value="1"/>
</dbReference>
<evidence type="ECO:0000256" key="7">
    <source>
        <dbReference type="ARBA" id="ARBA00022630"/>
    </source>
</evidence>
<dbReference type="FunFam" id="3.20.20.70:FF:000053">
    <property type="entry name" value="Glutamate synthase large subunit"/>
    <property type="match status" value="1"/>
</dbReference>
<dbReference type="GO" id="GO:0046872">
    <property type="term" value="F:metal ion binding"/>
    <property type="evidence" value="ECO:0007669"/>
    <property type="project" value="UniProtKB-KW"/>
</dbReference>
<evidence type="ECO:0000256" key="19">
    <source>
        <dbReference type="ARBA" id="ARBA00072108"/>
    </source>
</evidence>
<evidence type="ECO:0000259" key="21">
    <source>
        <dbReference type="PROSITE" id="PS51278"/>
    </source>
</evidence>
<evidence type="ECO:0000256" key="15">
    <source>
        <dbReference type="ARBA" id="ARBA00023164"/>
    </source>
</evidence>
<dbReference type="InterPro" id="IPR036485">
    <property type="entry name" value="Glu_synth_asu_C_sf"/>
</dbReference>
<dbReference type="InterPro" id="IPR017932">
    <property type="entry name" value="GATase_2_dom"/>
</dbReference>
<keyword evidence="15" id="KW-0314">Glutamate biosynthesis</keyword>
<dbReference type="Gene3D" id="3.60.20.10">
    <property type="entry name" value="Glutamine Phosphoribosylpyrophosphate, subunit 1, domain 1"/>
    <property type="match status" value="1"/>
</dbReference>
<dbReference type="InterPro" id="IPR006982">
    <property type="entry name" value="Glu_synth_centr_N"/>
</dbReference>
<keyword evidence="10" id="KW-0274">FAD</keyword>
<evidence type="ECO:0000313" key="23">
    <source>
        <dbReference type="Proteomes" id="UP000465712"/>
    </source>
</evidence>
<dbReference type="GO" id="GO:0051538">
    <property type="term" value="F:3 iron, 4 sulfur cluster binding"/>
    <property type="evidence" value="ECO:0007669"/>
    <property type="project" value="UniProtKB-KW"/>
</dbReference>
<sequence>MQVYIKINREPQTEEPSALHWKDVVMTDQVLNGQGLYVPEMEHDACGIGFVAHLKNRKSHQVITQALDMLARMEHRGGQGCDPCSGDGAGILLQKPHEFLLQECQKIGLTLPAFEQYGVGVILFPKDENKREQCRDILARNAQRLGLSVLGYRVLPTDNSMIGADPLSTEPQFEHAFVTGGSDMPQEELERKLYVLRNYTVRVCLESVTNIGDDFYINAFSSKTLVYKGQLTTEQVPQYFLDLQNPAMVSALALVHSRFSTNTFPRWRLAQPFRYIAHNGEINTVRGNLNWMKAREALLQSDLFSTEELNMLLPICQEGASDSANFDMALELLVLSGRSLPHALMMLIPEAWQENPAMDPKRRAFYQYHANLMEPWDGPASVCFTDGVQVGATLDRNGLRPSRYTVTKDDFLVMASESGVVDIAPENVHFRGRLQPGRIFVADLEQGRIVSDDEVKDSIASAKPYEDWVKNNLLHLSDLPDADYSHSQPEAEKLLHQQQAFGISNEEVNEIILPMAGDGKEPLGSMGADWPLAILSHQSQHLSHYFKQLFAQVTNPPIDPIRERMVMSLNTYLGEDQNLLSEGPSHCQKLELNSPVLSDAELEKLRAIDKPHLQAKTLDIVFKASDEAGKLEQALNHLCQHAEDAVNDSYSILILSDRAVNSQHAHIPAMLAVGAVHHHLIRKGLRAKCDLVVETADARETHHFATLIGYGANAVNPYIVTETIVSLQQRNKLDKATSVDKYFSNFRKAVNGGLLKIFSKMGISTLQSYHGAQIFEALGISKAVVDKYFTGTVSRIQGLTLDDIAKEVLIRHRIGYPLRDIPLQMLDVGGVYQWKQRGEKHLFNPTTISLLQQSTRGKDYSQFKQYCHAVDSQGDHAATLRSQLQFAVDTSRSIPLDEVEPAENILKRFATGAMSFGSISHEAHSTLAVAMNRIGAKSNSGEGGEDPARFEKKENGDWERSAIKQVASGRFGVTSYYLTNADELQIKMAQGAKPGEGGQLPGDKVDDWIGATRHSTPGVGLISPPPHHDIYSIEDLAQLIYDLKNANRKSRVNVKLVSEAGVGTIASGVAKAKADVVLIAGFDGGTGASPISSIRHTGLPWELGLAETHQTLLKNGLRNRIVVQSDGQMKTPRDLAVATLLGAEEWGVATAALVVEGCIMMRKCHKNTCPVGIATQNKTLRERFDGRVEDVVTFFQYMAEGLREIMAELGFRTIDEMVGQSQRLKIRDNIGHWKYKNLDLSPVLHIEPAREADGVYNQCSQNHHLEAVLDRQLIAAAQPALERGEAVSAEFPITNIDRSVGTMLSNEISKVYKDQGLPQPMQVKFKGSAGQSLGAFLAKGVTFEVEGDANDYWGKGLSGGQLVLYPDAKSDLIAEDNIIVGNVCFYGATSGESFIRGKAGERFCVRNSGARVVVEGVGDHGCEYMTGGVAIILGQTGRNFAAGMSGGVAYVWDQFNDFAGKLNPELVDLDPLDSEDIALLKDMVSRHQQLTGSSVAETFLSNLEENLKHIVKVMPRDYKAVLQKRKAAAEAQNKEALEVSHG</sequence>
<dbReference type="SUPFAM" id="SSF56235">
    <property type="entry name" value="N-terminal nucleophile aminohydrolases (Ntn hydrolases)"/>
    <property type="match status" value="1"/>
</dbReference>
<dbReference type="FunFam" id="3.60.20.10:FF:000001">
    <property type="entry name" value="Glutamate synthase, large subunit"/>
    <property type="match status" value="1"/>
</dbReference>
<gene>
    <name evidence="22" type="primary">gltB</name>
    <name evidence="22" type="ORF">CAG72_17395</name>
</gene>
<keyword evidence="13" id="KW-0408">Iron</keyword>
<dbReference type="SUPFAM" id="SSF69336">
    <property type="entry name" value="Alpha subunit of glutamate synthase, C-terminal domain"/>
    <property type="match status" value="1"/>
</dbReference>
<dbReference type="CDD" id="cd00982">
    <property type="entry name" value="gltB_C"/>
    <property type="match status" value="1"/>
</dbReference>
<evidence type="ECO:0000256" key="20">
    <source>
        <dbReference type="ARBA" id="ARBA00079921"/>
    </source>
</evidence>
<organism evidence="22 23">
    <name type="scientific">Photobacterium halotolerans</name>
    <dbReference type="NCBI Taxonomy" id="265726"/>
    <lineage>
        <taxon>Bacteria</taxon>
        <taxon>Pseudomonadati</taxon>
        <taxon>Pseudomonadota</taxon>
        <taxon>Gammaproteobacteria</taxon>
        <taxon>Vibrionales</taxon>
        <taxon>Vibrionaceae</taxon>
        <taxon>Photobacterium</taxon>
    </lineage>
</organism>
<reference evidence="22 23" key="1">
    <citation type="submission" date="2017-05" db="EMBL/GenBank/DDBJ databases">
        <title>High clonality and local adaptation shapes Vibrionaceae linages within an endangered oasis.</title>
        <authorList>
            <person name="Vazquez-Rosas-Landa M."/>
        </authorList>
    </citation>
    <scope>NUCLEOTIDE SEQUENCE [LARGE SCALE GENOMIC DNA]</scope>
    <source>
        <strain evidence="22 23">P46_P4S1P180</strain>
    </source>
</reference>
<evidence type="ECO:0000256" key="5">
    <source>
        <dbReference type="ARBA" id="ARBA00012079"/>
    </source>
</evidence>
<evidence type="ECO:0000256" key="13">
    <source>
        <dbReference type="ARBA" id="ARBA00023004"/>
    </source>
</evidence>
<evidence type="ECO:0000256" key="16">
    <source>
        <dbReference type="ARBA" id="ARBA00023291"/>
    </source>
</evidence>
<dbReference type="InterPro" id="IPR002489">
    <property type="entry name" value="Glu_synth_asu_C"/>
</dbReference>
<dbReference type="Gene3D" id="3.20.20.70">
    <property type="entry name" value="Aldolase class I"/>
    <property type="match status" value="2"/>
</dbReference>
<comment type="cofactor">
    <cofactor evidence="3">
        <name>FAD</name>
        <dbReference type="ChEBI" id="CHEBI:57692"/>
    </cofactor>
</comment>
<dbReference type="CDD" id="cd02808">
    <property type="entry name" value="GltS_FMN"/>
    <property type="match status" value="1"/>
</dbReference>
<dbReference type="NCBIfam" id="NF008730">
    <property type="entry name" value="PRK11750.1"/>
    <property type="match status" value="1"/>
</dbReference>
<evidence type="ECO:0000256" key="2">
    <source>
        <dbReference type="ARBA" id="ARBA00001927"/>
    </source>
</evidence>
<dbReference type="Pfam" id="PF00310">
    <property type="entry name" value="GATase_2"/>
    <property type="match status" value="1"/>
</dbReference>
<dbReference type="EC" id="1.4.1.13" evidence="5"/>
<keyword evidence="9" id="KW-0479">Metal-binding</keyword>
<dbReference type="CDD" id="cd00713">
    <property type="entry name" value="GltS"/>
    <property type="match status" value="1"/>
</dbReference>
<comment type="cofactor">
    <cofactor evidence="1">
        <name>FMN</name>
        <dbReference type="ChEBI" id="CHEBI:58210"/>
    </cofactor>
</comment>